<keyword evidence="5" id="KW-0256">Endoplasmic reticulum</keyword>
<name>A0A4V3WMV5_CAMSN</name>
<evidence type="ECO:0000256" key="4">
    <source>
        <dbReference type="ARBA" id="ARBA00022448"/>
    </source>
</evidence>
<dbReference type="EMBL" id="SDRB02008080">
    <property type="protein sequence ID" value="THG10077.1"/>
    <property type="molecule type" value="Genomic_DNA"/>
</dbReference>
<evidence type="ECO:0000256" key="5">
    <source>
        <dbReference type="ARBA" id="ARBA00022824"/>
    </source>
</evidence>
<dbReference type="Gene3D" id="3.30.1380.20">
    <property type="entry name" value="Trafficking protein particle complex subunit 3"/>
    <property type="match status" value="1"/>
</dbReference>
<evidence type="ECO:0000256" key="1">
    <source>
        <dbReference type="ARBA" id="ARBA00004222"/>
    </source>
</evidence>
<dbReference type="InterPro" id="IPR024096">
    <property type="entry name" value="NO_sig/Golgi_transp_ligand-bd"/>
</dbReference>
<sequence length="197" mass="22337">MRGELSEVYIDCDKKIIDGMLLIIVGKAVSEMEKGGLNKCLDQLWQPHPMMISVRIFRKQFGRLAMRGYNIGIRLIDEFLAKSNVSRCVDFKETAEVGFKMFLGVTASVTNVDADGTCCSLILEDNPLVDFVELPDTCQGLYYCNILSGIIRGALEMVSMKTEVTWLRDMLRGDDAYELQVKLLKLVPEEYPYKDDE</sequence>
<dbReference type="GO" id="GO:0030008">
    <property type="term" value="C:TRAPP complex"/>
    <property type="evidence" value="ECO:0007669"/>
    <property type="project" value="InterPro"/>
</dbReference>
<keyword evidence="4" id="KW-0813">Transport</keyword>
<organism evidence="8 9">
    <name type="scientific">Camellia sinensis var. sinensis</name>
    <name type="common">China tea</name>
    <dbReference type="NCBI Taxonomy" id="542762"/>
    <lineage>
        <taxon>Eukaryota</taxon>
        <taxon>Viridiplantae</taxon>
        <taxon>Streptophyta</taxon>
        <taxon>Embryophyta</taxon>
        <taxon>Tracheophyta</taxon>
        <taxon>Spermatophyta</taxon>
        <taxon>Magnoliopsida</taxon>
        <taxon>eudicotyledons</taxon>
        <taxon>Gunneridae</taxon>
        <taxon>Pentapetalae</taxon>
        <taxon>asterids</taxon>
        <taxon>Ericales</taxon>
        <taxon>Theaceae</taxon>
        <taxon>Camellia</taxon>
    </lineage>
</organism>
<evidence type="ECO:0000256" key="3">
    <source>
        <dbReference type="ARBA" id="ARBA00006218"/>
    </source>
</evidence>
<dbReference type="STRING" id="542762.A0A4V3WMV5"/>
<dbReference type="AlphaFoldDB" id="A0A4V3WMV5"/>
<protein>
    <recommendedName>
        <fullName evidence="10">Trafficking protein particle complex subunit</fullName>
    </recommendedName>
</protein>
<dbReference type="GO" id="GO:0005783">
    <property type="term" value="C:endoplasmic reticulum"/>
    <property type="evidence" value="ECO:0007669"/>
    <property type="project" value="UniProtKB-SubCell"/>
</dbReference>
<evidence type="ECO:0008006" key="10">
    <source>
        <dbReference type="Google" id="ProtNLM"/>
    </source>
</evidence>
<comment type="caution">
    <text evidence="8">The sequence shown here is derived from an EMBL/GenBank/DDBJ whole genome shotgun (WGS) entry which is preliminary data.</text>
</comment>
<keyword evidence="7" id="KW-0333">Golgi apparatus</keyword>
<dbReference type="SUPFAM" id="SSF111126">
    <property type="entry name" value="Ligand-binding domain in the NO signalling and Golgi transport"/>
    <property type="match status" value="1"/>
</dbReference>
<gene>
    <name evidence="8" type="ORF">TEA_028148</name>
</gene>
<keyword evidence="6" id="KW-0931">ER-Golgi transport</keyword>
<dbReference type="InterPro" id="IPR016721">
    <property type="entry name" value="Bet3"/>
</dbReference>
<dbReference type="Pfam" id="PF04051">
    <property type="entry name" value="TRAPP"/>
    <property type="match status" value="1"/>
</dbReference>
<comment type="subcellular location">
    <subcellularLocation>
        <location evidence="2">Endoplasmic reticulum</location>
    </subcellularLocation>
    <subcellularLocation>
        <location evidence="1">Golgi apparatus</location>
        <location evidence="1">cis-Golgi network</location>
    </subcellularLocation>
</comment>
<dbReference type="GO" id="GO:0005794">
    <property type="term" value="C:Golgi apparatus"/>
    <property type="evidence" value="ECO:0007669"/>
    <property type="project" value="UniProtKB-SubCell"/>
</dbReference>
<comment type="similarity">
    <text evidence="3">Belongs to the TRAPP small subunits family. BET3 subfamily.</text>
</comment>
<accession>A0A4V3WMV5</accession>
<dbReference type="PANTHER" id="PTHR13048">
    <property type="entry name" value="TRAFFICKING PROTEIN PARTICLE COMPLEX SUBUNIT 3"/>
    <property type="match status" value="1"/>
</dbReference>
<evidence type="ECO:0000256" key="2">
    <source>
        <dbReference type="ARBA" id="ARBA00004240"/>
    </source>
</evidence>
<keyword evidence="9" id="KW-1185">Reference proteome</keyword>
<proteinExistence type="inferred from homology"/>
<evidence type="ECO:0000256" key="6">
    <source>
        <dbReference type="ARBA" id="ARBA00022892"/>
    </source>
</evidence>
<reference evidence="8 9" key="1">
    <citation type="journal article" date="2018" name="Proc. Natl. Acad. Sci. U.S.A.">
        <title>Draft genome sequence of Camellia sinensis var. sinensis provides insights into the evolution of the tea genome and tea quality.</title>
        <authorList>
            <person name="Wei C."/>
            <person name="Yang H."/>
            <person name="Wang S."/>
            <person name="Zhao J."/>
            <person name="Liu C."/>
            <person name="Gao L."/>
            <person name="Xia E."/>
            <person name="Lu Y."/>
            <person name="Tai Y."/>
            <person name="She G."/>
            <person name="Sun J."/>
            <person name="Cao H."/>
            <person name="Tong W."/>
            <person name="Gao Q."/>
            <person name="Li Y."/>
            <person name="Deng W."/>
            <person name="Jiang X."/>
            <person name="Wang W."/>
            <person name="Chen Q."/>
            <person name="Zhang S."/>
            <person name="Li H."/>
            <person name="Wu J."/>
            <person name="Wang P."/>
            <person name="Li P."/>
            <person name="Shi C."/>
            <person name="Zheng F."/>
            <person name="Jian J."/>
            <person name="Huang B."/>
            <person name="Shan D."/>
            <person name="Shi M."/>
            <person name="Fang C."/>
            <person name="Yue Y."/>
            <person name="Li F."/>
            <person name="Li D."/>
            <person name="Wei S."/>
            <person name="Han B."/>
            <person name="Jiang C."/>
            <person name="Yin Y."/>
            <person name="Xia T."/>
            <person name="Zhang Z."/>
            <person name="Bennetzen J.L."/>
            <person name="Zhao S."/>
            <person name="Wan X."/>
        </authorList>
    </citation>
    <scope>NUCLEOTIDE SEQUENCE [LARGE SCALE GENOMIC DNA]</scope>
    <source>
        <strain evidence="9">cv. Shuchazao</strain>
        <tissue evidence="8">Leaf</tissue>
    </source>
</reference>
<dbReference type="InterPro" id="IPR007194">
    <property type="entry name" value="TRAPP_component"/>
</dbReference>
<evidence type="ECO:0000313" key="9">
    <source>
        <dbReference type="Proteomes" id="UP000306102"/>
    </source>
</evidence>
<evidence type="ECO:0000256" key="7">
    <source>
        <dbReference type="ARBA" id="ARBA00023034"/>
    </source>
</evidence>
<dbReference type="GO" id="GO:0048193">
    <property type="term" value="P:Golgi vesicle transport"/>
    <property type="evidence" value="ECO:0007669"/>
    <property type="project" value="InterPro"/>
</dbReference>
<evidence type="ECO:0000313" key="8">
    <source>
        <dbReference type="EMBL" id="THG10077.1"/>
    </source>
</evidence>
<dbReference type="CDD" id="cd14942">
    <property type="entry name" value="TRAPPC3_bet3"/>
    <property type="match status" value="1"/>
</dbReference>
<dbReference type="Proteomes" id="UP000306102">
    <property type="component" value="Unassembled WGS sequence"/>
</dbReference>